<dbReference type="SMART" id="SM01196">
    <property type="entry name" value="FERM_C"/>
    <property type="match status" value="1"/>
</dbReference>
<dbReference type="InterPro" id="IPR000387">
    <property type="entry name" value="Tyr_Pase_dom"/>
</dbReference>
<dbReference type="PANTHER" id="PTHR46900:SF2">
    <property type="entry name" value="TYROSINE-PROTEIN PHOSPHATASE NON-RECEPTOR TYPE 13"/>
    <property type="match status" value="1"/>
</dbReference>
<dbReference type="Pfam" id="PF00373">
    <property type="entry name" value="FERM_M"/>
    <property type="match status" value="1"/>
</dbReference>
<feature type="domain" description="PDZ" evidence="12">
    <location>
        <begin position="1286"/>
        <end position="1372"/>
    </location>
</feature>
<feature type="region of interest" description="Disordered" evidence="8">
    <location>
        <begin position="1373"/>
        <end position="1406"/>
    </location>
</feature>
<dbReference type="SUPFAM" id="SSF52799">
    <property type="entry name" value="(Phosphotyrosine protein) phosphatases II"/>
    <property type="match status" value="1"/>
</dbReference>
<feature type="compositionally biased region" description="Basic and acidic residues" evidence="8">
    <location>
        <begin position="1977"/>
        <end position="1987"/>
    </location>
</feature>
<evidence type="ECO:0000313" key="15">
    <source>
        <dbReference type="Proteomes" id="UP001634394"/>
    </source>
</evidence>
<keyword evidence="4" id="KW-0963">Cytoplasm</keyword>
<dbReference type="SUPFAM" id="SSF50729">
    <property type="entry name" value="PH domain-like"/>
    <property type="match status" value="1"/>
</dbReference>
<dbReference type="GO" id="GO:0005634">
    <property type="term" value="C:nucleus"/>
    <property type="evidence" value="ECO:0007669"/>
    <property type="project" value="UniProtKB-SubCell"/>
</dbReference>
<evidence type="ECO:0000256" key="8">
    <source>
        <dbReference type="SAM" id="MobiDB-lite"/>
    </source>
</evidence>
<proteinExistence type="inferred from homology"/>
<feature type="region of interest" description="Disordered" evidence="8">
    <location>
        <begin position="487"/>
        <end position="512"/>
    </location>
</feature>
<dbReference type="Pfam" id="PF00102">
    <property type="entry name" value="Y_phosphatase"/>
    <property type="match status" value="1"/>
</dbReference>
<feature type="compositionally biased region" description="Polar residues" evidence="8">
    <location>
        <begin position="1810"/>
        <end position="1824"/>
    </location>
</feature>
<dbReference type="InterPro" id="IPR029071">
    <property type="entry name" value="Ubiquitin-like_domsf"/>
</dbReference>
<evidence type="ECO:0000256" key="6">
    <source>
        <dbReference type="ARBA" id="ARBA00023212"/>
    </source>
</evidence>
<evidence type="ECO:0000256" key="1">
    <source>
        <dbReference type="ARBA" id="ARBA00004123"/>
    </source>
</evidence>
<feature type="domain" description="PDZ" evidence="12">
    <location>
        <begin position="1028"/>
        <end position="1114"/>
    </location>
</feature>
<organism evidence="14 15">
    <name type="scientific">Sinanodonta woodiana</name>
    <name type="common">Chinese pond mussel</name>
    <name type="synonym">Anodonta woodiana</name>
    <dbReference type="NCBI Taxonomy" id="1069815"/>
    <lineage>
        <taxon>Eukaryota</taxon>
        <taxon>Metazoa</taxon>
        <taxon>Spiralia</taxon>
        <taxon>Lophotrochozoa</taxon>
        <taxon>Mollusca</taxon>
        <taxon>Bivalvia</taxon>
        <taxon>Autobranchia</taxon>
        <taxon>Heteroconchia</taxon>
        <taxon>Palaeoheterodonta</taxon>
        <taxon>Unionida</taxon>
        <taxon>Unionoidea</taxon>
        <taxon>Unionidae</taxon>
        <taxon>Unioninae</taxon>
        <taxon>Sinanodonta</taxon>
    </lineage>
</organism>
<dbReference type="EMBL" id="JBJQND010000005">
    <property type="protein sequence ID" value="KAL3876548.1"/>
    <property type="molecule type" value="Genomic_DNA"/>
</dbReference>
<feature type="compositionally biased region" description="Basic and acidic residues" evidence="8">
    <location>
        <begin position="223"/>
        <end position="238"/>
    </location>
</feature>
<dbReference type="InterPro" id="IPR011019">
    <property type="entry name" value="KIND_dom"/>
</dbReference>
<evidence type="ECO:0000259" key="13">
    <source>
        <dbReference type="PROSITE" id="PS51377"/>
    </source>
</evidence>
<dbReference type="PROSITE" id="PS50057">
    <property type="entry name" value="FERM_3"/>
    <property type="match status" value="1"/>
</dbReference>
<accession>A0ABD3WUS6</accession>
<dbReference type="PROSITE" id="PS50055">
    <property type="entry name" value="TYR_PHOSPHATASE_PTP"/>
    <property type="match status" value="1"/>
</dbReference>
<feature type="region of interest" description="Disordered" evidence="8">
    <location>
        <begin position="187"/>
        <end position="285"/>
    </location>
</feature>
<dbReference type="CDD" id="cd17101">
    <property type="entry name" value="FERM_F1_PTPN13_like"/>
    <property type="match status" value="1"/>
</dbReference>
<sequence length="2705" mass="301541">MPVFSVVVTLSDVLEVRCGPLSDREIWGVLCQSAEALQDLFTAGQAINELGLSFVINPDTLGTCLDGRIQFEDGAKVKQFAKYLAPEMHEGNVFTETAYEKMYVYSLGKSLMYAAEYGLRTDQPLKIGHSLESLLRSMCDANPADRVPLAGVLQACRLHSKGQQMKTHYSQVVKNLYSAVLGTGSEENAHDGTYGSEQSRQSTLTSASRSQRSPRKRKHSYRKDRQNSRKHSPVERTGRSRSRSQSRSRSCSRSRSGSRRRRPTGRDSPDSGYARGFVSSSTKTLADQMRHDKIEQLLKQNTSEPYGSSRPSSLPLHTQHITLPHELHSQTQSPISHSKPSIQQPLTSSPIEGKCQLAPPPRIAHHTLNTDTEGSAYQKYLKLRERQRKLRVLRLGLSEEELDEGPVLTQDHAGVDARSVTSVVSCTQGVYIPDLHLKYGSNSALKMGLESDRESIVSSELSYSQNTLRANGEHGDPFLQQLQQLTYHPPPVSQPQPQPQQTKSQSSTTRSHREFYGPEFVHRSSKPIIRIAVPLQGESRKNPGKVCRVVVVLLTGQKLEAFCDPTTTGQQLFEAIVTHIELPEFFFFGLTYVNDGEHFFIGADKKLHKVAPDGWKDGWKGPVSNVTFTVHLRVKFYVDNMSALRHQTTLHLLYLQCRRDILEERCQCKEDHMLALAGLALQAEYGDYSKETMEKNYYTPEHYFSGHALHRFGMLYIRDKTPESHLQYAGMGDVQAELEFIKMVQQQPEYGRHLYRLQKSKSNTNDLVWLGINAHELVVAETEGYNRVIVHRHPWTQTQKISFNKRRFSVQPKPDIGQVKSHKINYYTSSYRKGQYMLKFCTEQHGFLMKMRTRMAALESQVLEPIADTSSIGGVDDMEASDGDDNGTVLEGGSQKGSVIPVRHAPQGQSSNGHGPLVMYRNPPPFNPDSSASMIDLPSSTAVDSHIWKAPRPLHGIYSATTGHLEMAGRIEKPIVDPPAYVLGVSAASMDQTASNPTNETISNTLIQRFNQELLSPEPPQSEQHIFEVTLEKEPHMGIGITIVGGDSTSRLDLGIFIKSIIVGGPAYRDGRIKVGDRLIAINGENLEGVQHHSAVQMIKSSDPIVRLLISQAKLPGSLRKKEAYNEDFNLYKMRASHYSPNDVNIFVENMRLKNLNSHHAIVVDKTNEGEERKLKDNGDVFINSFNSDNIPFHTSDGLNVVSEDQIVPQIGVNTSYVQSRKTLPTQIGNDNREEPESEFDDLIPPNVEQNTKVVREDQAEPEVTEQLCTTHNKRSSESSTDSKIFIVFLEKKNGSLGINVTGGVNTTVKHGGIYVKSLFSGGSAEDDGSIQRGDRILEVNDVTMIGMTHKQAVETLKNAPPLCKLVIERPGSASSTKSSYESHKSPTPSENSCSPVGSSRPSRTAEGYDISARMKTFEGASIQPSTSTSTEETIDYFLNQIIKEERTFKVILNKGSRGLGFSICGGRENAQPKHQVIRIKRVFPLSPAAESEQIQSGDIILRVNDVEMNGLSFTEALSVIRAAKTPVQFVLCRPPPDKLSPLPRVDSEISLYIHPVNPSTSSSRGESDSSAEESPVPFREENLVSPPTGFNSPIYLKDEEGHIVPKSVSPPPPLPTSPMPTLIFQYTNALTEDQEFHSDLLDNSNSEIERINLASFTEDKEGECLQNGDEISVGGAIVDEELNPDMLDSCRSEMERINVAQVVEEEEDRTLLENWEEGEKDEAESQPHSKSSPSDQSMSSQSSILKSPLMDSLKAMKSEPYLTKMDSITLTDSETESSHGLFKNGGPSSGEVTQEDQHQNDGDEESLTESHNYDPSITDTTSIGYRADSSDEEVEEKDNYEDDFEDSHRERTAHLDNEQNISQGTQGYSESVASMHKQDSPLQEGELTVTLTKSTSGGGLGFTIVGGAATVGGLYIKGIVHDPALSSGILHSGDKLIKVNGIDMTSLSHFEAVNVLRDMPQVVQIRVYRDPRMNTEKLPKLDKNEVTEDDRDSTRNMGQISQKNEKYALKRSLDESQMKSDDSDDYHNYNQSKRTDNKGPVLDPDTKETSSSVKMDRGSQRNGIDDVDHPSQASPAGQERQSPKASEMNLHHIDLEKPVSGGLGISLVTAEAGNQTGIFIRSIANGGVADSDGRLKVGDKLLQINGESLVGLSHNKAAAILRNLQGNIILTVSRNSRNRLPVNSKDPEPEVEMQRTTATIQSSLNHGQTNVHSKSSEQGQKDVDSVPDTILLLNEHDVAEADLRDIEWDSLASNAEHYLQKSRSHLKSLQKSKSDVRDAHVIEADDSSLEHPQIHLDESSSVSKTLIKDSKDSIRKTETKVEYVIYPDNTLILQDSQKQLKSDKILRDKIDLRQNTPKHKQTLNVNTLPERRNLSPSKFLDYRTSRKLDIVIPGKILRSWLNTLSLVTILTDMKSSLQNLISEIQEKIHNNDIFEEYIRLKKVKPTDDCSVAKLEENVNKNRFRNVLPYDTNRVKLSIDNDYINASHISLDVISETGSCTSCSYIACQGPLPQTTDSFWEMVWDNSVTVIIMLTRDMEARKVKCHRYWPDSPDDPAEVCNGRYRLNLLHVDPLDDFDVKYIEMEDLVGGESRIVYHINYTIWPDHGIPYSALPILQCIRLSHLLQRSGPLLVHCSAGIGRTGTFITVDIALTQIEAGIKFNIFEIVKELRRQRQGMIQTKDQYLFCYHACLDALLSSQASQNSE</sequence>
<feature type="domain" description="KIND" evidence="13">
    <location>
        <begin position="8"/>
        <end position="183"/>
    </location>
</feature>
<feature type="compositionally biased region" description="Acidic residues" evidence="8">
    <location>
        <begin position="1831"/>
        <end position="1846"/>
    </location>
</feature>
<feature type="compositionally biased region" description="Pro residues" evidence="8">
    <location>
        <begin position="488"/>
        <end position="498"/>
    </location>
</feature>
<evidence type="ECO:0000259" key="11">
    <source>
        <dbReference type="PROSITE" id="PS50057"/>
    </source>
</evidence>
<dbReference type="InterPro" id="IPR000242">
    <property type="entry name" value="PTP_cat"/>
</dbReference>
<feature type="compositionally biased region" description="Polar residues" evidence="8">
    <location>
        <begin position="329"/>
        <end position="348"/>
    </location>
</feature>
<evidence type="ECO:0000256" key="7">
    <source>
        <dbReference type="ARBA" id="ARBA00023242"/>
    </source>
</evidence>
<dbReference type="SUPFAM" id="SSF54236">
    <property type="entry name" value="Ubiquitin-like"/>
    <property type="match status" value="1"/>
</dbReference>
<feature type="region of interest" description="Disordered" evidence="8">
    <location>
        <begin position="1556"/>
        <end position="1585"/>
    </location>
</feature>
<dbReference type="SMART" id="SM00404">
    <property type="entry name" value="PTPc_motif"/>
    <property type="match status" value="1"/>
</dbReference>
<dbReference type="Gene3D" id="3.10.20.90">
    <property type="entry name" value="Phosphatidylinositol 3-kinase Catalytic Subunit, Chain A, domain 1"/>
    <property type="match status" value="1"/>
</dbReference>
<dbReference type="SMART" id="SM00750">
    <property type="entry name" value="KIND"/>
    <property type="match status" value="1"/>
</dbReference>
<dbReference type="SUPFAM" id="SSF47031">
    <property type="entry name" value="Second domain of FERM"/>
    <property type="match status" value="1"/>
</dbReference>
<feature type="region of interest" description="Disordered" evidence="8">
    <location>
        <begin position="2204"/>
        <end position="2224"/>
    </location>
</feature>
<feature type="compositionally biased region" description="Basic residues" evidence="8">
    <location>
        <begin position="239"/>
        <end position="263"/>
    </location>
</feature>
<feature type="compositionally biased region" description="Polar residues" evidence="8">
    <location>
        <begin position="2072"/>
        <end position="2085"/>
    </location>
</feature>
<feature type="domain" description="PDZ" evidence="12">
    <location>
        <begin position="1889"/>
        <end position="1972"/>
    </location>
</feature>
<dbReference type="GO" id="GO:0005856">
    <property type="term" value="C:cytoskeleton"/>
    <property type="evidence" value="ECO:0007669"/>
    <property type="project" value="UniProtKB-SubCell"/>
</dbReference>
<name>A0ABD3WUS6_SINWO</name>
<evidence type="ECO:0000259" key="9">
    <source>
        <dbReference type="PROSITE" id="PS50055"/>
    </source>
</evidence>
<dbReference type="InterPro" id="IPR003595">
    <property type="entry name" value="Tyr_Pase_cat"/>
</dbReference>
<dbReference type="SUPFAM" id="SSF50156">
    <property type="entry name" value="PDZ domain-like"/>
    <property type="match status" value="5"/>
</dbReference>
<dbReference type="InterPro" id="IPR052074">
    <property type="entry name" value="NonRcpt_TyrProt_Phosphatase"/>
</dbReference>
<dbReference type="InterPro" id="IPR001478">
    <property type="entry name" value="PDZ"/>
</dbReference>
<dbReference type="Gene3D" id="1.10.510.10">
    <property type="entry name" value="Transferase(Phosphotransferase) domain 1"/>
    <property type="match status" value="1"/>
</dbReference>
<feature type="compositionally biased region" description="Basic and acidic residues" evidence="8">
    <location>
        <begin position="2045"/>
        <end position="2070"/>
    </location>
</feature>
<feature type="domain" description="Tyrosine specific protein phosphatases" evidence="10">
    <location>
        <begin position="2610"/>
        <end position="2685"/>
    </location>
</feature>
<dbReference type="PANTHER" id="PTHR46900">
    <property type="entry name" value="TYROSINE-PROTEIN PHOSPHATASE NON-RECEPTOR TYPE 13"/>
    <property type="match status" value="1"/>
</dbReference>
<comment type="caution">
    <text evidence="14">The sequence shown here is derived from an EMBL/GenBank/DDBJ whole genome shotgun (WGS) entry which is preliminary data.</text>
</comment>
<feature type="domain" description="PDZ" evidence="12">
    <location>
        <begin position="2093"/>
        <end position="2177"/>
    </location>
</feature>
<dbReference type="Gene3D" id="1.20.80.10">
    <property type="match status" value="1"/>
</dbReference>
<feature type="domain" description="PDZ" evidence="12">
    <location>
        <begin position="1450"/>
        <end position="1536"/>
    </location>
</feature>
<evidence type="ECO:0000256" key="2">
    <source>
        <dbReference type="ARBA" id="ARBA00004245"/>
    </source>
</evidence>
<reference evidence="14 15" key="1">
    <citation type="submission" date="2024-11" db="EMBL/GenBank/DDBJ databases">
        <title>Chromosome-level genome assembly of the freshwater bivalve Anodonta woodiana.</title>
        <authorList>
            <person name="Chen X."/>
        </authorList>
    </citation>
    <scope>NUCLEOTIDE SEQUENCE [LARGE SCALE GENOMIC DNA]</scope>
    <source>
        <strain evidence="14">MN2024</strain>
        <tissue evidence="14">Gills</tissue>
    </source>
</reference>
<dbReference type="PROSITE" id="PS51377">
    <property type="entry name" value="KIND"/>
    <property type="match status" value="1"/>
</dbReference>
<dbReference type="SMART" id="SM00194">
    <property type="entry name" value="PTPc"/>
    <property type="match status" value="1"/>
</dbReference>
<dbReference type="InterPro" id="IPR019748">
    <property type="entry name" value="FERM_central"/>
</dbReference>
<dbReference type="CDD" id="cd14473">
    <property type="entry name" value="FERM_B-lobe"/>
    <property type="match status" value="1"/>
</dbReference>
<dbReference type="InterPro" id="IPR036034">
    <property type="entry name" value="PDZ_sf"/>
</dbReference>
<evidence type="ECO:0000259" key="12">
    <source>
        <dbReference type="PROSITE" id="PS50106"/>
    </source>
</evidence>
<evidence type="ECO:0000313" key="14">
    <source>
        <dbReference type="EMBL" id="KAL3876548.1"/>
    </source>
</evidence>
<feature type="compositionally biased region" description="Polar residues" evidence="8">
    <location>
        <begin position="1387"/>
        <end position="1403"/>
    </location>
</feature>
<feature type="compositionally biased region" description="Basic and acidic residues" evidence="8">
    <location>
        <begin position="2004"/>
        <end position="2038"/>
    </location>
</feature>
<feature type="compositionally biased region" description="Basic residues" evidence="8">
    <location>
        <begin position="212"/>
        <end position="222"/>
    </location>
</feature>
<dbReference type="PROSITE" id="PS00383">
    <property type="entry name" value="TYR_PHOSPHATASE_1"/>
    <property type="match status" value="1"/>
</dbReference>
<dbReference type="SUPFAM" id="SSF56112">
    <property type="entry name" value="Protein kinase-like (PK-like)"/>
    <property type="match status" value="1"/>
</dbReference>
<keyword evidence="7" id="KW-0539">Nucleus</keyword>
<dbReference type="Pfam" id="PF09379">
    <property type="entry name" value="FERM_N"/>
    <property type="match status" value="1"/>
</dbReference>
<protein>
    <recommendedName>
        <fullName evidence="16">Tyrosine-protein phosphatase non-receptor type 13</fullName>
    </recommendedName>
</protein>
<feature type="region of interest" description="Disordered" evidence="8">
    <location>
        <begin position="1717"/>
        <end position="1863"/>
    </location>
</feature>
<dbReference type="Gene3D" id="2.30.29.30">
    <property type="entry name" value="Pleckstrin-homology domain (PH domain)/Phosphotyrosine-binding domain (PTB)"/>
    <property type="match status" value="1"/>
</dbReference>
<feature type="compositionally biased region" description="Basic and acidic residues" evidence="8">
    <location>
        <begin position="1847"/>
        <end position="1858"/>
    </location>
</feature>
<feature type="region of interest" description="Disordered" evidence="8">
    <location>
        <begin position="1977"/>
        <end position="2087"/>
    </location>
</feature>
<dbReference type="Gene3D" id="3.90.190.10">
    <property type="entry name" value="Protein tyrosine phosphatase superfamily"/>
    <property type="match status" value="1"/>
</dbReference>
<evidence type="ECO:0000256" key="3">
    <source>
        <dbReference type="ARBA" id="ARBA00009649"/>
    </source>
</evidence>
<dbReference type="InterPro" id="IPR014352">
    <property type="entry name" value="FERM/acyl-CoA-bd_prot_sf"/>
</dbReference>
<feature type="compositionally biased region" description="Low complexity" evidence="8">
    <location>
        <begin position="1727"/>
        <end position="1749"/>
    </location>
</feature>
<dbReference type="Proteomes" id="UP001634394">
    <property type="component" value="Unassembled WGS sequence"/>
</dbReference>
<dbReference type="SMART" id="SM00295">
    <property type="entry name" value="B41"/>
    <property type="match status" value="1"/>
</dbReference>
<dbReference type="InterPro" id="IPR018979">
    <property type="entry name" value="FERM_N"/>
</dbReference>
<keyword evidence="5" id="KW-0677">Repeat</keyword>
<dbReference type="PROSITE" id="PS50056">
    <property type="entry name" value="TYR_PHOSPHATASE_2"/>
    <property type="match status" value="1"/>
</dbReference>
<feature type="domain" description="Tyrosine-protein phosphatase" evidence="9">
    <location>
        <begin position="2434"/>
        <end position="2694"/>
    </location>
</feature>
<keyword evidence="6" id="KW-0206">Cytoskeleton</keyword>
<dbReference type="InterPro" id="IPR019749">
    <property type="entry name" value="Band_41_domain"/>
</dbReference>
<dbReference type="InterPro" id="IPR000299">
    <property type="entry name" value="FERM_domain"/>
</dbReference>
<feature type="compositionally biased region" description="Polar residues" evidence="8">
    <location>
        <begin position="195"/>
        <end position="211"/>
    </location>
</feature>
<evidence type="ECO:0008006" key="16">
    <source>
        <dbReference type="Google" id="ProtNLM"/>
    </source>
</evidence>
<dbReference type="PRINTS" id="PR00700">
    <property type="entry name" value="PRTYPHPHTASE"/>
</dbReference>
<evidence type="ECO:0000256" key="4">
    <source>
        <dbReference type="ARBA" id="ARBA00022490"/>
    </source>
</evidence>
<comment type="subcellular location">
    <subcellularLocation>
        <location evidence="2">Cytoplasm</location>
        <location evidence="2">Cytoskeleton</location>
    </subcellularLocation>
    <subcellularLocation>
        <location evidence="1">Nucleus</location>
    </subcellularLocation>
</comment>
<dbReference type="InterPro" id="IPR016130">
    <property type="entry name" value="Tyr_Pase_AS"/>
</dbReference>
<feature type="domain" description="FERM" evidence="11">
    <location>
        <begin position="547"/>
        <end position="852"/>
    </location>
</feature>
<comment type="similarity">
    <text evidence="3">Belongs to the protein-tyrosine phosphatase family. Non-receptor class subfamily.</text>
</comment>
<dbReference type="InterPro" id="IPR011993">
    <property type="entry name" value="PH-like_dom_sf"/>
</dbReference>
<feature type="region of interest" description="Disordered" evidence="8">
    <location>
        <begin position="881"/>
        <end position="914"/>
    </location>
</feature>
<gene>
    <name evidence="14" type="ORF">ACJMK2_034389</name>
</gene>
<dbReference type="Gene3D" id="2.30.42.10">
    <property type="match status" value="5"/>
</dbReference>
<dbReference type="InterPro" id="IPR029021">
    <property type="entry name" value="Prot-tyrosine_phosphatase-like"/>
</dbReference>
<dbReference type="CDD" id="cd06792">
    <property type="entry name" value="PDZ2-PTPN13_FRMPD2-like"/>
    <property type="match status" value="1"/>
</dbReference>
<dbReference type="Pfam" id="PF00595">
    <property type="entry name" value="PDZ"/>
    <property type="match status" value="5"/>
</dbReference>
<dbReference type="InterPro" id="IPR011009">
    <property type="entry name" value="Kinase-like_dom_sf"/>
</dbReference>
<evidence type="ECO:0000259" key="10">
    <source>
        <dbReference type="PROSITE" id="PS50056"/>
    </source>
</evidence>
<feature type="compositionally biased region" description="Polar residues" evidence="8">
    <location>
        <begin position="2204"/>
        <end position="2219"/>
    </location>
</feature>
<feature type="compositionally biased region" description="Low complexity" evidence="8">
    <location>
        <begin position="499"/>
        <end position="509"/>
    </location>
</feature>
<dbReference type="SMART" id="SM00228">
    <property type="entry name" value="PDZ"/>
    <property type="match status" value="5"/>
</dbReference>
<evidence type="ECO:0000256" key="5">
    <source>
        <dbReference type="ARBA" id="ARBA00022737"/>
    </source>
</evidence>
<dbReference type="PRINTS" id="PR00935">
    <property type="entry name" value="BAND41"/>
</dbReference>
<feature type="region of interest" description="Disordered" evidence="8">
    <location>
        <begin position="327"/>
        <end position="348"/>
    </location>
</feature>
<dbReference type="Pfam" id="PF09380">
    <property type="entry name" value="FERM_C"/>
    <property type="match status" value="1"/>
</dbReference>
<dbReference type="InterPro" id="IPR018980">
    <property type="entry name" value="FERM_PH-like_C"/>
</dbReference>
<dbReference type="InterPro" id="IPR035963">
    <property type="entry name" value="FERM_2"/>
</dbReference>
<dbReference type="PROSITE" id="PS50106">
    <property type="entry name" value="PDZ"/>
    <property type="match status" value="5"/>
</dbReference>
<keyword evidence="15" id="KW-1185">Reference proteome</keyword>